<dbReference type="EMBL" id="VSRR010001991">
    <property type="protein sequence ID" value="MPC28935.1"/>
    <property type="molecule type" value="Genomic_DNA"/>
</dbReference>
<reference evidence="1 2" key="1">
    <citation type="submission" date="2019-05" db="EMBL/GenBank/DDBJ databases">
        <title>Another draft genome of Portunus trituberculatus and its Hox gene families provides insights of decapod evolution.</title>
        <authorList>
            <person name="Jeong J.-H."/>
            <person name="Song I."/>
            <person name="Kim S."/>
            <person name="Choi T."/>
            <person name="Kim D."/>
            <person name="Ryu S."/>
            <person name="Kim W."/>
        </authorList>
    </citation>
    <scope>NUCLEOTIDE SEQUENCE [LARGE SCALE GENOMIC DNA]</scope>
    <source>
        <tissue evidence="1">Muscle</tissue>
    </source>
</reference>
<name>A0A5B7E6H9_PORTR</name>
<proteinExistence type="predicted"/>
<keyword evidence="2" id="KW-1185">Reference proteome</keyword>
<comment type="caution">
    <text evidence="1">The sequence shown here is derived from an EMBL/GenBank/DDBJ whole genome shotgun (WGS) entry which is preliminary data.</text>
</comment>
<dbReference type="Proteomes" id="UP000324222">
    <property type="component" value="Unassembled WGS sequence"/>
</dbReference>
<accession>A0A5B7E6H9</accession>
<dbReference type="AlphaFoldDB" id="A0A5B7E6H9"/>
<gene>
    <name evidence="1" type="ORF">E2C01_022151</name>
</gene>
<protein>
    <submittedName>
        <fullName evidence="1">Uncharacterized protein</fullName>
    </submittedName>
</protein>
<sequence length="120" mass="13582">MIATPIWPPYPSRPRFLISFRPRFLQCGPGVAWRGEGRRTQGGAGFLRSPWAPRSIHALMMIQAQVTSRIVPQRRPEVLACCVLVCCVLVRICDVRFAGNLYKLATSEVEPEVDREEETN</sequence>
<evidence type="ECO:0000313" key="1">
    <source>
        <dbReference type="EMBL" id="MPC28935.1"/>
    </source>
</evidence>
<organism evidence="1 2">
    <name type="scientific">Portunus trituberculatus</name>
    <name type="common">Swimming crab</name>
    <name type="synonym">Neptunus trituberculatus</name>
    <dbReference type="NCBI Taxonomy" id="210409"/>
    <lineage>
        <taxon>Eukaryota</taxon>
        <taxon>Metazoa</taxon>
        <taxon>Ecdysozoa</taxon>
        <taxon>Arthropoda</taxon>
        <taxon>Crustacea</taxon>
        <taxon>Multicrustacea</taxon>
        <taxon>Malacostraca</taxon>
        <taxon>Eumalacostraca</taxon>
        <taxon>Eucarida</taxon>
        <taxon>Decapoda</taxon>
        <taxon>Pleocyemata</taxon>
        <taxon>Brachyura</taxon>
        <taxon>Eubrachyura</taxon>
        <taxon>Portunoidea</taxon>
        <taxon>Portunidae</taxon>
        <taxon>Portuninae</taxon>
        <taxon>Portunus</taxon>
    </lineage>
</organism>
<evidence type="ECO:0000313" key="2">
    <source>
        <dbReference type="Proteomes" id="UP000324222"/>
    </source>
</evidence>